<proteinExistence type="predicted"/>
<dbReference type="EnsemblMetazoa" id="GAUT019318-RA">
    <property type="protein sequence ID" value="GAUT019318-PA"/>
    <property type="gene ID" value="GAUT019318"/>
</dbReference>
<evidence type="ECO:0000313" key="1">
    <source>
        <dbReference type="EnsemblMetazoa" id="GAUT019318-PA"/>
    </source>
</evidence>
<accession>A0A1A9UXW4</accession>
<keyword evidence="2" id="KW-1185">Reference proteome</keyword>
<name>A0A1A9UXW4_GLOAU</name>
<dbReference type="AlphaFoldDB" id="A0A1A9UXW4"/>
<organism evidence="1 2">
    <name type="scientific">Glossina austeni</name>
    <name type="common">Savannah tsetse fly</name>
    <dbReference type="NCBI Taxonomy" id="7395"/>
    <lineage>
        <taxon>Eukaryota</taxon>
        <taxon>Metazoa</taxon>
        <taxon>Ecdysozoa</taxon>
        <taxon>Arthropoda</taxon>
        <taxon>Hexapoda</taxon>
        <taxon>Insecta</taxon>
        <taxon>Pterygota</taxon>
        <taxon>Neoptera</taxon>
        <taxon>Endopterygota</taxon>
        <taxon>Diptera</taxon>
        <taxon>Brachycera</taxon>
        <taxon>Muscomorpha</taxon>
        <taxon>Hippoboscoidea</taxon>
        <taxon>Glossinidae</taxon>
        <taxon>Glossina</taxon>
    </lineage>
</organism>
<dbReference type="Proteomes" id="UP000078200">
    <property type="component" value="Unassembled WGS sequence"/>
</dbReference>
<protein>
    <submittedName>
        <fullName evidence="1">Uncharacterized protein</fullName>
    </submittedName>
</protein>
<reference evidence="1" key="1">
    <citation type="submission" date="2020-05" db="UniProtKB">
        <authorList>
            <consortium name="EnsemblMetazoa"/>
        </authorList>
    </citation>
    <scope>IDENTIFICATION</scope>
    <source>
        <strain evidence="1">TTRI</strain>
    </source>
</reference>
<sequence>MIDEENQSIIALDVRYSANHEKQEREDQSKRPVSKLSMTLKEKNIFYMGLEEVPLREKVASMLILMSIQCEGRIKGCGHKDYSQFRNGNHNQVVVAIIAIIHPCYRSSYTPIES</sequence>
<dbReference type="VEuPathDB" id="VectorBase:GAUT019318"/>
<evidence type="ECO:0000313" key="2">
    <source>
        <dbReference type="Proteomes" id="UP000078200"/>
    </source>
</evidence>